<proteinExistence type="predicted"/>
<dbReference type="VEuPathDB" id="TriTrypDB:C3747_7g182"/>
<reference evidence="9 10" key="1">
    <citation type="journal article" date="2018" name="Microb. Genom.">
        <title>Expanding an expanded genome: long-read sequencing of Trypanosoma cruzi.</title>
        <authorList>
            <person name="Berna L."/>
            <person name="Rodriguez M."/>
            <person name="Chiribao M.L."/>
            <person name="Parodi-Talice A."/>
            <person name="Pita S."/>
            <person name="Rijo G."/>
            <person name="Alvarez-Valin F."/>
            <person name="Robello C."/>
        </authorList>
    </citation>
    <scope>NUCLEOTIDE SEQUENCE [LARGE SCALE GENOMIC DNA]</scope>
    <source>
        <strain evidence="9 10">Dm28c</strain>
    </source>
</reference>
<dbReference type="VEuPathDB" id="TriTrypDB:TcCL_NonESM08751"/>
<dbReference type="VEuPathDB" id="TriTrypDB:Tc_MARK_8459"/>
<comment type="catalytic activity">
    <reaction evidence="7">
        <text>a 5'-end (5'-triphosphoguanosine)-ribonucleoside in mRNA + S-adenosyl-L-methionine = a 5'-end (N(7)-methyl 5'-triphosphoguanosine)-ribonucleoside in mRNA + S-adenosyl-L-homocysteine</text>
        <dbReference type="Rhea" id="RHEA:67008"/>
        <dbReference type="Rhea" id="RHEA-COMP:17166"/>
        <dbReference type="Rhea" id="RHEA-COMP:17167"/>
        <dbReference type="ChEBI" id="CHEBI:57856"/>
        <dbReference type="ChEBI" id="CHEBI:59789"/>
        <dbReference type="ChEBI" id="CHEBI:156461"/>
        <dbReference type="ChEBI" id="CHEBI:167617"/>
        <dbReference type="EC" id="2.1.1.56"/>
    </reaction>
</comment>
<dbReference type="SUPFAM" id="SSF53335">
    <property type="entry name" value="S-adenosyl-L-methionine-dependent methyltransferases"/>
    <property type="match status" value="1"/>
</dbReference>
<dbReference type="PROSITE" id="PS51562">
    <property type="entry name" value="RNA_CAP0_MT"/>
    <property type="match status" value="1"/>
</dbReference>
<evidence type="ECO:0000256" key="4">
    <source>
        <dbReference type="ARBA" id="ARBA00022691"/>
    </source>
</evidence>
<dbReference type="PANTHER" id="PTHR12189:SF1">
    <property type="entry name" value="MRNA (GUANINE-N(7))-METHYLTRANSFERASE"/>
    <property type="match status" value="1"/>
</dbReference>
<dbReference type="AlphaFoldDB" id="A0A2V2VV21"/>
<dbReference type="Gene3D" id="3.40.50.150">
    <property type="entry name" value="Vaccinia Virus protein VP39"/>
    <property type="match status" value="1"/>
</dbReference>
<evidence type="ECO:0000256" key="5">
    <source>
        <dbReference type="ARBA" id="ARBA00022884"/>
    </source>
</evidence>
<accession>A0A2V2VV21</accession>
<dbReference type="GO" id="GO:0004482">
    <property type="term" value="F:mRNA 5'-cap (guanine-N7-)-methyltransferase activity"/>
    <property type="evidence" value="ECO:0007669"/>
    <property type="project" value="UniProtKB-EC"/>
</dbReference>
<organism evidence="9 10">
    <name type="scientific">Trypanosoma cruzi</name>
    <dbReference type="NCBI Taxonomy" id="5693"/>
    <lineage>
        <taxon>Eukaryota</taxon>
        <taxon>Discoba</taxon>
        <taxon>Euglenozoa</taxon>
        <taxon>Kinetoplastea</taxon>
        <taxon>Metakinetoplastina</taxon>
        <taxon>Trypanosomatida</taxon>
        <taxon>Trypanosomatidae</taxon>
        <taxon>Trypanosoma</taxon>
        <taxon>Schizotrypanum</taxon>
    </lineage>
</organism>
<dbReference type="GO" id="GO:0003723">
    <property type="term" value="F:RNA binding"/>
    <property type="evidence" value="ECO:0007669"/>
    <property type="project" value="UniProtKB-KW"/>
</dbReference>
<evidence type="ECO:0000313" key="10">
    <source>
        <dbReference type="Proteomes" id="UP000246121"/>
    </source>
</evidence>
<keyword evidence="5" id="KW-0694">RNA-binding</keyword>
<dbReference type="EC" id="2.1.1.56" evidence="1"/>
<dbReference type="VEuPathDB" id="TriTrypDB:C4B63_13g162"/>
<dbReference type="VEuPathDB" id="TriTrypDB:BCY84_16094"/>
<feature type="domain" description="MRNA cap 0 methyltransferase" evidence="8">
    <location>
        <begin position="24"/>
        <end position="312"/>
    </location>
</feature>
<dbReference type="InterPro" id="IPR004971">
    <property type="entry name" value="mRNA_G-N7_MeTrfase_dom"/>
</dbReference>
<dbReference type="VEuPathDB" id="TriTrypDB:TcCLB.510963.30"/>
<dbReference type="VEuPathDB" id="TriTrypDB:TcBrA4_0003200"/>
<evidence type="ECO:0000256" key="2">
    <source>
        <dbReference type="ARBA" id="ARBA00022603"/>
    </source>
</evidence>
<dbReference type="PANTHER" id="PTHR12189">
    <property type="entry name" value="MRNA GUANINE-7- METHYLTRANSFERASE"/>
    <property type="match status" value="1"/>
</dbReference>
<evidence type="ECO:0000256" key="7">
    <source>
        <dbReference type="ARBA" id="ARBA00044712"/>
    </source>
</evidence>
<gene>
    <name evidence="9" type="ORF">C4B63_13g162</name>
</gene>
<comment type="caution">
    <text evidence="9">The sequence shown here is derived from an EMBL/GenBank/DDBJ whole genome shotgun (WGS) entry which is preliminary data.</text>
</comment>
<dbReference type="VEuPathDB" id="TriTrypDB:TCSYLVIO_009931"/>
<dbReference type="VEuPathDB" id="TriTrypDB:TCDM_01234"/>
<dbReference type="VEuPathDB" id="TriTrypDB:TcYC6_0080730"/>
<dbReference type="VEuPathDB" id="TriTrypDB:TcG_02404"/>
<evidence type="ECO:0000256" key="1">
    <source>
        <dbReference type="ARBA" id="ARBA00011926"/>
    </source>
</evidence>
<sequence length="313" mass="35931">MAESQRTAAAYDEIARRRAGDWKSKESPFRFFNNYVKKSIIQFALDHLKYKEGCSEVKVLDLASGRGGDVGKWLHCQSPELSFATAKLPRQRLTKAVFLDCYDVSSECIAEARKRYEALGSGVACKCVFTVRDCFSEEFLCGQLPLLENFGKFHVVSIQFAFHYACDTRRRIDMLMAAIAGALASNGVFIATTVDDEVLAERVREKRTESTGLYALHFDSEPVWEGDRLAVGTKYLFELEGFVDCEEYVVPASYVRERANYYGLEEVTEYSKTFRSFYEEYKNDSAKNKGFYLFRGYLELVTLYRTFCFRKIN</sequence>
<dbReference type="InterPro" id="IPR029063">
    <property type="entry name" value="SAM-dependent_MTases_sf"/>
</dbReference>
<keyword evidence="6" id="KW-0507">mRNA processing</keyword>
<evidence type="ECO:0000259" key="8">
    <source>
        <dbReference type="PROSITE" id="PS51562"/>
    </source>
</evidence>
<protein>
    <recommendedName>
        <fullName evidence="1">mRNA (guanine-N(7))-methyltransferase</fullName>
        <ecNumber evidence="1">2.1.1.56</ecNumber>
    </recommendedName>
</protein>
<dbReference type="Pfam" id="PF03291">
    <property type="entry name" value="mRNA_G-N7_MeTrfase"/>
    <property type="match status" value="1"/>
</dbReference>
<evidence type="ECO:0000313" key="9">
    <source>
        <dbReference type="EMBL" id="PWU98183.1"/>
    </source>
</evidence>
<name>A0A2V2VV21_TRYCR</name>
<dbReference type="EMBL" id="PRFA01000013">
    <property type="protein sequence ID" value="PWU98183.1"/>
    <property type="molecule type" value="Genomic_DNA"/>
</dbReference>
<dbReference type="VEuPathDB" id="TriTrypDB:TcCLB.508625.70"/>
<keyword evidence="3 9" id="KW-0808">Transferase</keyword>
<keyword evidence="2 9" id="KW-0489">Methyltransferase</keyword>
<dbReference type="GO" id="GO:0005634">
    <property type="term" value="C:nucleus"/>
    <property type="evidence" value="ECO:0007669"/>
    <property type="project" value="TreeGrafter"/>
</dbReference>
<evidence type="ECO:0000256" key="3">
    <source>
        <dbReference type="ARBA" id="ARBA00022679"/>
    </source>
</evidence>
<dbReference type="InterPro" id="IPR039753">
    <property type="entry name" value="RG7MT1"/>
</dbReference>
<keyword evidence="6" id="KW-0506">mRNA capping</keyword>
<dbReference type="OrthoDB" id="10248867at2759"/>
<evidence type="ECO:0000256" key="6">
    <source>
        <dbReference type="ARBA" id="ARBA00023042"/>
    </source>
</evidence>
<keyword evidence="4" id="KW-0949">S-adenosyl-L-methionine</keyword>
<dbReference type="Proteomes" id="UP000246121">
    <property type="component" value="Unassembled WGS sequence"/>
</dbReference>
<dbReference type="VEuPathDB" id="TriTrypDB:ECC02_003850"/>